<organism evidence="1 2">
    <name type="scientific">Planktotalea frisia</name>
    <dbReference type="NCBI Taxonomy" id="696762"/>
    <lineage>
        <taxon>Bacteria</taxon>
        <taxon>Pseudomonadati</taxon>
        <taxon>Pseudomonadota</taxon>
        <taxon>Alphaproteobacteria</taxon>
        <taxon>Rhodobacterales</taxon>
        <taxon>Paracoccaceae</taxon>
        <taxon>Planktotalea</taxon>
    </lineage>
</organism>
<evidence type="ECO:0000313" key="2">
    <source>
        <dbReference type="Proteomes" id="UP000184514"/>
    </source>
</evidence>
<protein>
    <submittedName>
        <fullName evidence="1">Uncharacterized protein</fullName>
    </submittedName>
</protein>
<accession>A0A1L9NZ65</accession>
<proteinExistence type="predicted"/>
<dbReference type="STRING" id="696762.PFRI_11190"/>
<gene>
    <name evidence="1" type="ORF">PFRI_11190</name>
</gene>
<comment type="caution">
    <text evidence="1">The sequence shown here is derived from an EMBL/GenBank/DDBJ whole genome shotgun (WGS) entry which is preliminary data.</text>
</comment>
<name>A0A1L9NZ65_9RHOB</name>
<reference evidence="1 2" key="1">
    <citation type="submission" date="2016-10" db="EMBL/GenBank/DDBJ databases">
        <title>Genome sequence of Planktotalea frisia SH6-1.</title>
        <authorList>
            <person name="Poehlein A."/>
            <person name="Bakenhus I."/>
            <person name="Voget S."/>
            <person name="Brinkhoff T."/>
            <person name="Simon M."/>
        </authorList>
    </citation>
    <scope>NUCLEOTIDE SEQUENCE [LARGE SCALE GENOMIC DNA]</scope>
    <source>
        <strain evidence="1 2">SH6-1</strain>
    </source>
</reference>
<dbReference type="AlphaFoldDB" id="A0A1L9NZ65"/>
<evidence type="ECO:0000313" key="1">
    <source>
        <dbReference type="EMBL" id="OJI94570.1"/>
    </source>
</evidence>
<keyword evidence="2" id="KW-1185">Reference proteome</keyword>
<dbReference type="Proteomes" id="UP000184514">
    <property type="component" value="Unassembled WGS sequence"/>
</dbReference>
<sequence length="68" mass="7739">MTHYIAELDESQEIAAVWVKEKAARGPTVFDPQKHIFDANTASRYFGAPKEKITHWIAGAQQQSRNPR</sequence>
<dbReference type="EMBL" id="MLCB01000091">
    <property type="protein sequence ID" value="OJI94570.1"/>
    <property type="molecule type" value="Genomic_DNA"/>
</dbReference>